<keyword evidence="4 8" id="KW-1133">Transmembrane helix</keyword>
<dbReference type="PANTHER" id="PTHR42682">
    <property type="entry name" value="HYDROGENASE-4 COMPONENT F"/>
    <property type="match status" value="1"/>
</dbReference>
<dbReference type="EMBL" id="JACIDJ010000005">
    <property type="protein sequence ID" value="MBB3899381.1"/>
    <property type="molecule type" value="Genomic_DNA"/>
</dbReference>
<evidence type="ECO:0000256" key="4">
    <source>
        <dbReference type="ARBA" id="ARBA00022989"/>
    </source>
</evidence>
<evidence type="ECO:0000313" key="11">
    <source>
        <dbReference type="Proteomes" id="UP000553193"/>
    </source>
</evidence>
<reference evidence="10 11" key="1">
    <citation type="submission" date="2020-08" db="EMBL/GenBank/DDBJ databases">
        <title>Genomic Encyclopedia of Type Strains, Phase IV (KMG-IV): sequencing the most valuable type-strain genomes for metagenomic binning, comparative biology and taxonomic classification.</title>
        <authorList>
            <person name="Goeker M."/>
        </authorList>
    </citation>
    <scope>NUCLEOTIDE SEQUENCE [LARGE SCALE GENOMIC DNA]</scope>
    <source>
        <strain evidence="10 11">DSM 19979</strain>
    </source>
</reference>
<keyword evidence="5" id="KW-0560">Oxidoreductase</keyword>
<dbReference type="InterPro" id="IPR001750">
    <property type="entry name" value="ND/Mrp_TM"/>
</dbReference>
<keyword evidence="11" id="KW-1185">Reference proteome</keyword>
<evidence type="ECO:0000256" key="3">
    <source>
        <dbReference type="ARBA" id="ARBA00022692"/>
    </source>
</evidence>
<evidence type="ECO:0000256" key="6">
    <source>
        <dbReference type="ARBA" id="ARBA00023136"/>
    </source>
</evidence>
<dbReference type="Pfam" id="PF00361">
    <property type="entry name" value="Proton_antipo_M"/>
    <property type="match status" value="1"/>
</dbReference>
<dbReference type="RefSeq" id="WP_184385094.1">
    <property type="nucleotide sequence ID" value="NZ_JACIDJ010000005.1"/>
</dbReference>
<name>A0A840AE35_9PROT</name>
<feature type="transmembrane region" description="Helical" evidence="8">
    <location>
        <begin position="463"/>
        <end position="489"/>
    </location>
</feature>
<protein>
    <submittedName>
        <fullName evidence="10">Formate hydrogenlyase subunit 3/multisubunit Na+/H+ antiporter MnhD subunit</fullName>
    </submittedName>
</protein>
<dbReference type="AlphaFoldDB" id="A0A840AE35"/>
<feature type="transmembrane region" description="Helical" evidence="8">
    <location>
        <begin position="411"/>
        <end position="442"/>
    </location>
</feature>
<feature type="transmembrane region" description="Helical" evidence="8">
    <location>
        <begin position="641"/>
        <end position="664"/>
    </location>
</feature>
<feature type="transmembrane region" description="Helical" evidence="8">
    <location>
        <begin position="258"/>
        <end position="277"/>
    </location>
</feature>
<feature type="transmembrane region" description="Helical" evidence="8">
    <location>
        <begin position="317"/>
        <end position="348"/>
    </location>
</feature>
<keyword evidence="10" id="KW-0456">Lyase</keyword>
<proteinExistence type="predicted"/>
<comment type="subcellular location">
    <subcellularLocation>
        <location evidence="1">Cell membrane</location>
        <topology evidence="1">Multi-pass membrane protein</topology>
    </subcellularLocation>
    <subcellularLocation>
        <location evidence="7">Membrane</location>
        <topology evidence="7">Multi-pass membrane protein</topology>
    </subcellularLocation>
</comment>
<feature type="domain" description="NADH:quinone oxidoreductase/Mrp antiporter transmembrane" evidence="9">
    <location>
        <begin position="119"/>
        <end position="403"/>
    </location>
</feature>
<feature type="transmembrane region" description="Helical" evidence="8">
    <location>
        <begin position="106"/>
        <end position="134"/>
    </location>
</feature>
<dbReference type="PANTHER" id="PTHR42682:SF3">
    <property type="entry name" value="FORMATE HYDROGENLYASE SUBUNIT 3-RELATED"/>
    <property type="match status" value="1"/>
</dbReference>
<feature type="transmembrane region" description="Helical" evidence="8">
    <location>
        <begin position="289"/>
        <end position="311"/>
    </location>
</feature>
<dbReference type="GO" id="GO:0005886">
    <property type="term" value="C:plasma membrane"/>
    <property type="evidence" value="ECO:0007669"/>
    <property type="project" value="UniProtKB-SubCell"/>
</dbReference>
<dbReference type="GO" id="GO:0016491">
    <property type="term" value="F:oxidoreductase activity"/>
    <property type="evidence" value="ECO:0007669"/>
    <property type="project" value="UniProtKB-KW"/>
</dbReference>
<evidence type="ECO:0000256" key="1">
    <source>
        <dbReference type="ARBA" id="ARBA00004651"/>
    </source>
</evidence>
<keyword evidence="6 8" id="KW-0472">Membrane</keyword>
<evidence type="ECO:0000256" key="8">
    <source>
        <dbReference type="SAM" id="Phobius"/>
    </source>
</evidence>
<feature type="transmembrane region" description="Helical" evidence="8">
    <location>
        <begin position="515"/>
        <end position="535"/>
    </location>
</feature>
<feature type="transmembrane region" description="Helical" evidence="8">
    <location>
        <begin position="30"/>
        <end position="52"/>
    </location>
</feature>
<feature type="transmembrane region" description="Helical" evidence="8">
    <location>
        <begin position="369"/>
        <end position="391"/>
    </location>
</feature>
<keyword evidence="3 7" id="KW-0812">Transmembrane</keyword>
<feature type="transmembrane region" description="Helical" evidence="8">
    <location>
        <begin position="225"/>
        <end position="246"/>
    </location>
</feature>
<evidence type="ECO:0000256" key="5">
    <source>
        <dbReference type="ARBA" id="ARBA00023002"/>
    </source>
</evidence>
<feature type="transmembrane region" description="Helical" evidence="8">
    <location>
        <begin position="155"/>
        <end position="176"/>
    </location>
</feature>
<feature type="transmembrane region" description="Helical" evidence="8">
    <location>
        <begin position="73"/>
        <end position="94"/>
    </location>
</feature>
<evidence type="ECO:0000256" key="2">
    <source>
        <dbReference type="ARBA" id="ARBA00022475"/>
    </source>
</evidence>
<keyword evidence="2" id="KW-1003">Cell membrane</keyword>
<gene>
    <name evidence="10" type="ORF">GGQ83_002833</name>
</gene>
<accession>A0A840AE35</accession>
<dbReference type="Proteomes" id="UP000553193">
    <property type="component" value="Unassembled WGS sequence"/>
</dbReference>
<dbReference type="InterPro" id="IPR052175">
    <property type="entry name" value="ComplexI-like_HydComp"/>
</dbReference>
<sequence>MLTLLGLGLLALAVLAGLGAAGLGRRLVPLGAAAVAAVLGAVAVATLALGPVEEAVLALGPPWGPARVALDALSAWFLLVLAVVALPAALFAAATGPSSRAEAAAFPLFLAAMVLVLLAADAFTLLLGFEVMSLASWALVAARHPAGRGRRAARLYFGFAAFSGLCLIAGFALLSAPGMGFSEMRAAPPEGWRGTLALVLILLGAGSKAGLLPFHLWLPLAHPAAATPVSALMSGAMVKIALYVLVRALFDLAGVAQPGWWGAPLVVLGAATALWGAIRANVETDIKAILACSTLENVGLITLALGLALVFRGADLAPLAALALSAALLHTLVHAGFKGLLFLVAGAVAEQAGSRDPDRLGGLIHRMPWVAGLAMLGAASAAALPPFSGFASEWLVLQALIQSWRVAELPVQLLSAAALVTAGMALALAAAAMLRFVGLVFLGRPRTPRAAGALDASGLMRAALVVAGAVCAALALLAAPALGLAGGIVTGLLGEGAAPPISGLDLILGEAGARYAPWAVTALLAGLTLALWYGLHRKGAPEPRRGPAWDCGFMPPPADLPFGDPLTQPSAAGAAQPIRRALGRLALAQRETHHPATPGSTVPARLRVEARDHGFVALLWPLGRLRRLAGHQAERLRGLPLSAYLALALGTLVLLLALLAWGAVA</sequence>
<organism evidence="10 11">
    <name type="scientific">Roseococcus suduntuyensis</name>
    <dbReference type="NCBI Taxonomy" id="455361"/>
    <lineage>
        <taxon>Bacteria</taxon>
        <taxon>Pseudomonadati</taxon>
        <taxon>Pseudomonadota</taxon>
        <taxon>Alphaproteobacteria</taxon>
        <taxon>Acetobacterales</taxon>
        <taxon>Roseomonadaceae</taxon>
        <taxon>Roseococcus</taxon>
    </lineage>
</organism>
<feature type="transmembrane region" description="Helical" evidence="8">
    <location>
        <begin position="196"/>
        <end position="218"/>
    </location>
</feature>
<comment type="caution">
    <text evidence="10">The sequence shown here is derived from an EMBL/GenBank/DDBJ whole genome shotgun (WGS) entry which is preliminary data.</text>
</comment>
<evidence type="ECO:0000313" key="10">
    <source>
        <dbReference type="EMBL" id="MBB3899381.1"/>
    </source>
</evidence>
<dbReference type="GO" id="GO:0016829">
    <property type="term" value="F:lyase activity"/>
    <property type="evidence" value="ECO:0007669"/>
    <property type="project" value="UniProtKB-KW"/>
</dbReference>
<evidence type="ECO:0000259" key="9">
    <source>
        <dbReference type="Pfam" id="PF00361"/>
    </source>
</evidence>
<evidence type="ECO:0000256" key="7">
    <source>
        <dbReference type="RuleBase" id="RU000320"/>
    </source>
</evidence>